<gene>
    <name evidence="1" type="ORF">IYQ_24204</name>
</gene>
<sequence>ENQGLFKLAEIREVAKIKFTHELHDKLNKLEREIIKELTKRE</sequence>
<organism evidence="1 2">
    <name type="scientific">Aeromonas salmonicida subsp. salmonicida 01-B526</name>
    <dbReference type="NCBI Taxonomy" id="1076135"/>
    <lineage>
        <taxon>Bacteria</taxon>
        <taxon>Pseudomonadati</taxon>
        <taxon>Pseudomonadota</taxon>
        <taxon>Gammaproteobacteria</taxon>
        <taxon>Aeromonadales</taxon>
        <taxon>Aeromonadaceae</taxon>
        <taxon>Aeromonas</taxon>
    </lineage>
</organism>
<accession>A0ABP2MTH0</accession>
<evidence type="ECO:0000313" key="1">
    <source>
        <dbReference type="EMBL" id="EHI49995.1"/>
    </source>
</evidence>
<reference evidence="1 2" key="1">
    <citation type="journal article" date="2012" name="Front. Microbiol.">
        <title>Draft Genome Sequence of the Virulent Strain 01-B526 of the Fish Pathogen Aeromonas salmonicida.</title>
        <authorList>
            <person name="Charette S.J."/>
            <person name="Brochu F."/>
            <person name="Boyle B."/>
            <person name="Filion G."/>
            <person name="Tanaka K.H."/>
            <person name="Derome N."/>
        </authorList>
    </citation>
    <scope>NUCLEOTIDE SEQUENCE [LARGE SCALE GENOMIC DNA]</scope>
    <source>
        <strain evidence="1 2">01-B526</strain>
    </source>
</reference>
<dbReference type="EMBL" id="AGVO01000584">
    <property type="protein sequence ID" value="EHI49995.1"/>
    <property type="molecule type" value="Genomic_DNA"/>
</dbReference>
<proteinExistence type="predicted"/>
<evidence type="ECO:0000313" key="2">
    <source>
        <dbReference type="Proteomes" id="UP000006428"/>
    </source>
</evidence>
<dbReference type="Proteomes" id="UP000006428">
    <property type="component" value="Unassembled WGS sequence"/>
</dbReference>
<protein>
    <submittedName>
        <fullName evidence="1">Conjugal transfer nickase/helicase TraI</fullName>
    </submittedName>
</protein>
<keyword evidence="2" id="KW-1185">Reference proteome</keyword>
<feature type="non-terminal residue" evidence="1">
    <location>
        <position position="1"/>
    </location>
</feature>
<name>A0ABP2MTH0_AERSS</name>
<comment type="caution">
    <text evidence="1">The sequence shown here is derived from an EMBL/GenBank/DDBJ whole genome shotgun (WGS) entry which is preliminary data.</text>
</comment>